<organism evidence="2 3">
    <name type="scientific">Striga hermonthica</name>
    <name type="common">Purple witchweed</name>
    <name type="synonym">Buchnera hermonthica</name>
    <dbReference type="NCBI Taxonomy" id="68872"/>
    <lineage>
        <taxon>Eukaryota</taxon>
        <taxon>Viridiplantae</taxon>
        <taxon>Streptophyta</taxon>
        <taxon>Embryophyta</taxon>
        <taxon>Tracheophyta</taxon>
        <taxon>Spermatophyta</taxon>
        <taxon>Magnoliopsida</taxon>
        <taxon>eudicotyledons</taxon>
        <taxon>Gunneridae</taxon>
        <taxon>Pentapetalae</taxon>
        <taxon>asterids</taxon>
        <taxon>lamiids</taxon>
        <taxon>Lamiales</taxon>
        <taxon>Orobanchaceae</taxon>
        <taxon>Buchnereae</taxon>
        <taxon>Striga</taxon>
    </lineage>
</organism>
<proteinExistence type="predicted"/>
<keyword evidence="1" id="KW-1133">Transmembrane helix</keyword>
<sequence>MCRGFEPNEKELLKIRAFYAELPPPRSINCRKSNLPDYLTLHYLPRINEGLLEIDGSRIRPDSSGFMTLHRVVSGSDGSTKYGSRERVVACEGARFEIYAGEVRVLNGIFRRDERLWKVECECTTSDLAEMLMVEVEEEGRPVKVEIVRKQRRRVAGGELEEIPEVGEGDYKCWCSECGGGVEEVEEEEEEMEEGVRWAVEVGIWAVCFGVGYLISVSTSKRLNLRRNKL</sequence>
<dbReference type="PANTHER" id="PTHR37244:SF1">
    <property type="entry name" value="NADP-SPECIFIC GLUTAMATE DEHYDROGENASE"/>
    <property type="match status" value="1"/>
</dbReference>
<protein>
    <submittedName>
        <fullName evidence="2">Uncharacterized protein</fullName>
    </submittedName>
</protein>
<evidence type="ECO:0000313" key="3">
    <source>
        <dbReference type="Proteomes" id="UP001153555"/>
    </source>
</evidence>
<keyword evidence="1" id="KW-0812">Transmembrane</keyword>
<name>A0A9N7NDE0_STRHE</name>
<keyword evidence="1" id="KW-0472">Membrane</keyword>
<feature type="transmembrane region" description="Helical" evidence="1">
    <location>
        <begin position="198"/>
        <end position="217"/>
    </location>
</feature>
<evidence type="ECO:0000256" key="1">
    <source>
        <dbReference type="SAM" id="Phobius"/>
    </source>
</evidence>
<dbReference type="AlphaFoldDB" id="A0A9N7NDE0"/>
<evidence type="ECO:0000313" key="2">
    <source>
        <dbReference type="EMBL" id="CAA0828469.1"/>
    </source>
</evidence>
<dbReference type="EMBL" id="CACSLK010027752">
    <property type="protein sequence ID" value="CAA0828469.1"/>
    <property type="molecule type" value="Genomic_DNA"/>
</dbReference>
<keyword evidence="3" id="KW-1185">Reference proteome</keyword>
<accession>A0A9N7NDE0</accession>
<gene>
    <name evidence="2" type="ORF">SHERM_24164</name>
</gene>
<comment type="caution">
    <text evidence="2">The sequence shown here is derived from an EMBL/GenBank/DDBJ whole genome shotgun (WGS) entry which is preliminary data.</text>
</comment>
<dbReference type="OrthoDB" id="1915921at2759"/>
<dbReference type="PANTHER" id="PTHR37244">
    <property type="entry name" value="NADP-SPECIFIC GLUTAMATE DEHYDROGENASE"/>
    <property type="match status" value="1"/>
</dbReference>
<reference evidence="2" key="1">
    <citation type="submission" date="2019-12" db="EMBL/GenBank/DDBJ databases">
        <authorList>
            <person name="Scholes J."/>
        </authorList>
    </citation>
    <scope>NUCLEOTIDE SEQUENCE</scope>
</reference>
<dbReference type="Proteomes" id="UP001153555">
    <property type="component" value="Unassembled WGS sequence"/>
</dbReference>